<name>A0A7M7P3L7_STRPU</name>
<dbReference type="Pfam" id="PF02494">
    <property type="entry name" value="HYR"/>
    <property type="match status" value="2"/>
</dbReference>
<dbReference type="PANTHER" id="PTHR24273">
    <property type="entry name" value="FI04643P-RELATED"/>
    <property type="match status" value="1"/>
</dbReference>
<dbReference type="EnsemblMetazoa" id="XM_030989788">
    <property type="protein sequence ID" value="XP_030845648"/>
    <property type="gene ID" value="LOC115925820"/>
</dbReference>
<proteinExistence type="predicted"/>
<sequence length="243" mass="25977">MIRVDTTAPDVVCSEDITITVELGRPTPNTSVEFIQPSATDTSGTDLLVSSNYDSGDEFPVGATVVEYVFADESGNEATCNFTVIVNSIDTVAPDVVCNDDITVTVELGMSAPKTSIEFIQPSATDMSGTALLVSSNYGSGDGFPVGSTVVEHVFADESGNQATCNFTITINTYAFLDPVGIESGAIPDSSMTASSAWDSVNQCFPERARLHLVREEKGENFLCGAWLSHYRDTNQWIQVRSA</sequence>
<evidence type="ECO:0000259" key="3">
    <source>
        <dbReference type="PROSITE" id="PS50825"/>
    </source>
</evidence>
<dbReference type="AlphaFoldDB" id="A0A7M7P3L7"/>
<reference evidence="4" key="2">
    <citation type="submission" date="2021-01" db="UniProtKB">
        <authorList>
            <consortium name="EnsemblMetazoa"/>
        </authorList>
    </citation>
    <scope>IDENTIFICATION</scope>
</reference>
<dbReference type="SUPFAM" id="SSF49785">
    <property type="entry name" value="Galactose-binding domain-like"/>
    <property type="match status" value="1"/>
</dbReference>
<dbReference type="PANTHER" id="PTHR24273:SF32">
    <property type="entry name" value="HYALIN"/>
    <property type="match status" value="1"/>
</dbReference>
<dbReference type="GeneID" id="115925820"/>
<dbReference type="OrthoDB" id="9922561at2759"/>
<evidence type="ECO:0000259" key="2">
    <source>
        <dbReference type="PROSITE" id="PS50022"/>
    </source>
</evidence>
<dbReference type="RefSeq" id="XP_030845648.1">
    <property type="nucleotide sequence ID" value="XM_030989788.1"/>
</dbReference>
<dbReference type="PROSITE" id="PS50825">
    <property type="entry name" value="HYR"/>
    <property type="match status" value="2"/>
</dbReference>
<evidence type="ECO:0000313" key="5">
    <source>
        <dbReference type="Proteomes" id="UP000007110"/>
    </source>
</evidence>
<dbReference type="Proteomes" id="UP000007110">
    <property type="component" value="Unassembled WGS sequence"/>
</dbReference>
<dbReference type="InterPro" id="IPR000421">
    <property type="entry name" value="FA58C"/>
</dbReference>
<dbReference type="Gene3D" id="2.60.120.260">
    <property type="entry name" value="Galactose-binding domain-like"/>
    <property type="match status" value="1"/>
</dbReference>
<feature type="domain" description="F5/8 type C" evidence="2">
    <location>
        <begin position="175"/>
        <end position="243"/>
    </location>
</feature>
<dbReference type="PROSITE" id="PS50022">
    <property type="entry name" value="FA58C_3"/>
    <property type="match status" value="1"/>
</dbReference>
<keyword evidence="5" id="KW-1185">Reference proteome</keyword>
<evidence type="ECO:0008006" key="6">
    <source>
        <dbReference type="Google" id="ProtNLM"/>
    </source>
</evidence>
<keyword evidence="1" id="KW-0677">Repeat</keyword>
<protein>
    <recommendedName>
        <fullName evidence="6">HYR domain-containing protein</fullName>
    </recommendedName>
</protein>
<dbReference type="InterPro" id="IPR008979">
    <property type="entry name" value="Galactose-bd-like_sf"/>
</dbReference>
<evidence type="ECO:0000256" key="1">
    <source>
        <dbReference type="ARBA" id="ARBA00022737"/>
    </source>
</evidence>
<accession>A0A7M7P3L7</accession>
<dbReference type="InterPro" id="IPR003410">
    <property type="entry name" value="HYR_dom"/>
</dbReference>
<evidence type="ECO:0000313" key="4">
    <source>
        <dbReference type="EnsemblMetazoa" id="XP_030845648"/>
    </source>
</evidence>
<dbReference type="InParanoid" id="A0A7M7P3L7"/>
<dbReference type="KEGG" id="spu:115925820"/>
<organism evidence="4 5">
    <name type="scientific">Strongylocentrotus purpuratus</name>
    <name type="common">Purple sea urchin</name>
    <dbReference type="NCBI Taxonomy" id="7668"/>
    <lineage>
        <taxon>Eukaryota</taxon>
        <taxon>Metazoa</taxon>
        <taxon>Echinodermata</taxon>
        <taxon>Eleutherozoa</taxon>
        <taxon>Echinozoa</taxon>
        <taxon>Echinoidea</taxon>
        <taxon>Euechinoidea</taxon>
        <taxon>Echinacea</taxon>
        <taxon>Camarodonta</taxon>
        <taxon>Echinidea</taxon>
        <taxon>Strongylocentrotidae</taxon>
        <taxon>Strongylocentrotus</taxon>
    </lineage>
</organism>
<reference evidence="5" key="1">
    <citation type="submission" date="2015-02" db="EMBL/GenBank/DDBJ databases">
        <title>Genome sequencing for Strongylocentrotus purpuratus.</title>
        <authorList>
            <person name="Murali S."/>
            <person name="Liu Y."/>
            <person name="Vee V."/>
            <person name="English A."/>
            <person name="Wang M."/>
            <person name="Skinner E."/>
            <person name="Han Y."/>
            <person name="Muzny D.M."/>
            <person name="Worley K.C."/>
            <person name="Gibbs R.A."/>
        </authorList>
    </citation>
    <scope>NUCLEOTIDE SEQUENCE</scope>
</reference>
<feature type="domain" description="HYR" evidence="3">
    <location>
        <begin position="89"/>
        <end position="173"/>
    </location>
</feature>
<feature type="domain" description="HYR" evidence="3">
    <location>
        <begin position="4"/>
        <end position="88"/>
    </location>
</feature>